<dbReference type="Pfam" id="PF01381">
    <property type="entry name" value="HTH_3"/>
    <property type="match status" value="1"/>
</dbReference>
<gene>
    <name evidence="5" type="ORF">Q3M24_22555</name>
</gene>
<dbReference type="PROSITE" id="PS50943">
    <property type="entry name" value="HTH_CROC1"/>
    <property type="match status" value="1"/>
</dbReference>
<dbReference type="InterPro" id="IPR010982">
    <property type="entry name" value="Lambda_DNA-bd_dom_sf"/>
</dbReference>
<evidence type="ECO:0000259" key="4">
    <source>
        <dbReference type="PROSITE" id="PS50943"/>
    </source>
</evidence>
<keyword evidence="3" id="KW-0804">Transcription</keyword>
<dbReference type="EMBL" id="CP159373">
    <property type="protein sequence ID" value="XCN73021.1"/>
    <property type="molecule type" value="Genomic_DNA"/>
</dbReference>
<protein>
    <submittedName>
        <fullName evidence="5">Helix-turn-helix domain-containing protein</fullName>
    </submittedName>
</protein>
<evidence type="ECO:0000256" key="2">
    <source>
        <dbReference type="ARBA" id="ARBA00023125"/>
    </source>
</evidence>
<dbReference type="Gene3D" id="1.10.260.40">
    <property type="entry name" value="lambda repressor-like DNA-binding domains"/>
    <property type="match status" value="1"/>
</dbReference>
<accession>A0AAU8LVW3</accession>
<reference evidence="5" key="1">
    <citation type="journal article" date="2024" name="Syst. Appl. Microbiol.">
        <title>First single-strain enrichments of Electrothrix cable bacteria, description of E. aestuarii sp. nov. and E. rattekaaiensis sp. nov., and proposal of a cable bacteria taxonomy following the rules of the SeqCode.</title>
        <authorList>
            <person name="Plum-Jensen L.E."/>
            <person name="Schramm A."/>
            <person name="Marshall I.P.G."/>
        </authorList>
    </citation>
    <scope>NUCLEOTIDE SEQUENCE</scope>
    <source>
        <strain evidence="5">Rat1</strain>
    </source>
</reference>
<dbReference type="PANTHER" id="PTHR36511:SF3">
    <property type="entry name" value="ANTITOXIN HIGA-2"/>
    <property type="match status" value="1"/>
</dbReference>
<proteinExistence type="predicted"/>
<evidence type="ECO:0000313" key="5">
    <source>
        <dbReference type="EMBL" id="XCN73021.1"/>
    </source>
</evidence>
<dbReference type="SUPFAM" id="SSF47413">
    <property type="entry name" value="lambda repressor-like DNA-binding domains"/>
    <property type="match status" value="1"/>
</dbReference>
<evidence type="ECO:0000256" key="1">
    <source>
        <dbReference type="ARBA" id="ARBA00023015"/>
    </source>
</evidence>
<dbReference type="GO" id="GO:0003677">
    <property type="term" value="F:DNA binding"/>
    <property type="evidence" value="ECO:0007669"/>
    <property type="project" value="UniProtKB-KW"/>
</dbReference>
<name>A0AAU8LVW3_9BACT</name>
<dbReference type="CDD" id="cd00093">
    <property type="entry name" value="HTH_XRE"/>
    <property type="match status" value="1"/>
</dbReference>
<evidence type="ECO:0000256" key="3">
    <source>
        <dbReference type="ARBA" id="ARBA00023163"/>
    </source>
</evidence>
<dbReference type="InterPro" id="IPR052359">
    <property type="entry name" value="HTH-type_reg/antitoxin"/>
</dbReference>
<dbReference type="InterPro" id="IPR001387">
    <property type="entry name" value="Cro/C1-type_HTH"/>
</dbReference>
<dbReference type="KEGG" id="eaj:Q3M24_22555"/>
<organism evidence="5">
    <name type="scientific">Candidatus Electrothrix aestuarii</name>
    <dbReference type="NCBI Taxonomy" id="3062594"/>
    <lineage>
        <taxon>Bacteria</taxon>
        <taxon>Pseudomonadati</taxon>
        <taxon>Thermodesulfobacteriota</taxon>
        <taxon>Desulfobulbia</taxon>
        <taxon>Desulfobulbales</taxon>
        <taxon>Desulfobulbaceae</taxon>
        <taxon>Candidatus Electrothrix</taxon>
    </lineage>
</organism>
<dbReference type="SMART" id="SM00530">
    <property type="entry name" value="HTH_XRE"/>
    <property type="match status" value="1"/>
</dbReference>
<dbReference type="PANTHER" id="PTHR36511">
    <property type="entry name" value="MERR FAMILY BACTERIAL REGULATORY PROTEIN"/>
    <property type="match status" value="1"/>
</dbReference>
<sequence>MRDSIKKAIGDTVQDLINSGAKTSFTEKELNALNVKVPEVNLTTAQIKEIRERLKLSQAVFARLLNVSPSSIRQWEQGKRQPTGSTKVLLDLLKRSPHVLDYRLKI</sequence>
<keyword evidence="1" id="KW-0805">Transcription regulation</keyword>
<dbReference type="AlphaFoldDB" id="A0AAU8LVW3"/>
<reference evidence="5" key="2">
    <citation type="submission" date="2024-06" db="EMBL/GenBank/DDBJ databases">
        <authorList>
            <person name="Plum-Jensen L.E."/>
            <person name="Schramm A."/>
            <person name="Marshall I.P.G."/>
        </authorList>
    </citation>
    <scope>NUCLEOTIDE SEQUENCE</scope>
    <source>
        <strain evidence="5">Rat1</strain>
    </source>
</reference>
<keyword evidence="2" id="KW-0238">DNA-binding</keyword>
<feature type="domain" description="HTH cro/C1-type" evidence="4">
    <location>
        <begin position="47"/>
        <end position="100"/>
    </location>
</feature>